<proteinExistence type="predicted"/>
<evidence type="ECO:0000256" key="2">
    <source>
        <dbReference type="SAM" id="SignalP"/>
    </source>
</evidence>
<protein>
    <recommendedName>
        <fullName evidence="5">Methane oxygenase PmoA</fullName>
    </recommendedName>
</protein>
<reference evidence="3 4" key="1">
    <citation type="submission" date="2019-02" db="EMBL/GenBank/DDBJ databases">
        <title>Deep-cultivation of Planctomycetes and their phenomic and genomic characterization uncovers novel biology.</title>
        <authorList>
            <person name="Wiegand S."/>
            <person name="Jogler M."/>
            <person name="Boedeker C."/>
            <person name="Pinto D."/>
            <person name="Vollmers J."/>
            <person name="Rivas-Marin E."/>
            <person name="Kohn T."/>
            <person name="Peeters S.H."/>
            <person name="Heuer A."/>
            <person name="Rast P."/>
            <person name="Oberbeckmann S."/>
            <person name="Bunk B."/>
            <person name="Jeske O."/>
            <person name="Meyerdierks A."/>
            <person name="Storesund J.E."/>
            <person name="Kallscheuer N."/>
            <person name="Luecker S."/>
            <person name="Lage O.M."/>
            <person name="Pohl T."/>
            <person name="Merkel B.J."/>
            <person name="Hornburger P."/>
            <person name="Mueller R.-W."/>
            <person name="Bruemmer F."/>
            <person name="Labrenz M."/>
            <person name="Spormann A.M."/>
            <person name="Op den Camp H."/>
            <person name="Overmann J."/>
            <person name="Amann R."/>
            <person name="Jetten M.S.M."/>
            <person name="Mascher T."/>
            <person name="Medema M.H."/>
            <person name="Devos D.P."/>
            <person name="Kaster A.-K."/>
            <person name="Ovreas L."/>
            <person name="Rohde M."/>
            <person name="Galperin M.Y."/>
            <person name="Jogler C."/>
        </authorList>
    </citation>
    <scope>NUCLEOTIDE SEQUENCE [LARGE SCALE GENOMIC DNA]</scope>
    <source>
        <strain evidence="3 4">Poly24</strain>
    </source>
</reference>
<evidence type="ECO:0000313" key="4">
    <source>
        <dbReference type="Proteomes" id="UP000315082"/>
    </source>
</evidence>
<dbReference type="Proteomes" id="UP000315082">
    <property type="component" value="Chromosome"/>
</dbReference>
<evidence type="ECO:0000313" key="3">
    <source>
        <dbReference type="EMBL" id="QDV70738.1"/>
    </source>
</evidence>
<feature type="region of interest" description="Disordered" evidence="1">
    <location>
        <begin position="207"/>
        <end position="229"/>
    </location>
</feature>
<feature type="compositionally biased region" description="Low complexity" evidence="1">
    <location>
        <begin position="211"/>
        <end position="222"/>
    </location>
</feature>
<keyword evidence="4" id="KW-1185">Reference proteome</keyword>
<evidence type="ECO:0008006" key="5">
    <source>
        <dbReference type="Google" id="ProtNLM"/>
    </source>
</evidence>
<accession>A0A518JYW9</accession>
<keyword evidence="2" id="KW-0732">Signal</keyword>
<sequence length="339" mass="37210" precursor="true">MTHTPALRSLLASLLAVSSLIASPLAAAELQVTETDAAIEIASDGKSVLVYNKQSPPVPDGIDPIYHRSGFLHPVASPAGSVVTAAFPADHPHQQGIFSAWVRTNYDGREIDFWNLAGGVGRVSHERVVKTFTVNESAGFEVDLIHHTVAEPKVDILRERWRITVQPTDGSYRCFDLQTTQQALTDKPLTVEKYHYGGVATRGPARWSLPSGKKAAAKASDASNERPSEPISEIVDEHGHVRITGNHHPTRWVTLSGTEGDDVVCITMLGHADNFRAPQPARLHPSMPYFCFAPCVTGEFQITKDQPYEASFRFLVTDGKPDPAWIEQQWQAWCGDKAE</sequence>
<dbReference type="KEGG" id="rcf:Poly24_44640"/>
<gene>
    <name evidence="3" type="ORF">Poly24_44640</name>
</gene>
<evidence type="ECO:0000256" key="1">
    <source>
        <dbReference type="SAM" id="MobiDB-lite"/>
    </source>
</evidence>
<dbReference type="EMBL" id="CP036348">
    <property type="protein sequence ID" value="QDV70738.1"/>
    <property type="molecule type" value="Genomic_DNA"/>
</dbReference>
<dbReference type="InterPro" id="IPR029475">
    <property type="entry name" value="DUF6807"/>
</dbReference>
<dbReference type="Pfam" id="PF14100">
    <property type="entry name" value="DUF6807"/>
    <property type="match status" value="1"/>
</dbReference>
<dbReference type="OrthoDB" id="242375at2"/>
<dbReference type="AlphaFoldDB" id="A0A518JYW9"/>
<feature type="chain" id="PRO_5022004639" description="Methane oxygenase PmoA" evidence="2">
    <location>
        <begin position="28"/>
        <end position="339"/>
    </location>
</feature>
<feature type="signal peptide" evidence="2">
    <location>
        <begin position="1"/>
        <end position="27"/>
    </location>
</feature>
<organism evidence="3 4">
    <name type="scientific">Rosistilla carotiformis</name>
    <dbReference type="NCBI Taxonomy" id="2528017"/>
    <lineage>
        <taxon>Bacteria</taxon>
        <taxon>Pseudomonadati</taxon>
        <taxon>Planctomycetota</taxon>
        <taxon>Planctomycetia</taxon>
        <taxon>Pirellulales</taxon>
        <taxon>Pirellulaceae</taxon>
        <taxon>Rosistilla</taxon>
    </lineage>
</organism>
<dbReference type="RefSeq" id="WP_145100450.1">
    <property type="nucleotide sequence ID" value="NZ_CP036348.1"/>
</dbReference>
<name>A0A518JYW9_9BACT</name>